<gene>
    <name evidence="1" type="ORF">SAMN06295912_1851</name>
</gene>
<name>A0A239L8P0_9SPHN</name>
<evidence type="ECO:0000313" key="1">
    <source>
        <dbReference type="EMBL" id="SNT26039.1"/>
    </source>
</evidence>
<feature type="non-terminal residue" evidence="1">
    <location>
        <position position="340"/>
    </location>
</feature>
<sequence>SRTDVADPVRQLDCREKTASATARFSPAFLASVRGYKVLRFMDWQSTNANVAVTWATRPQLLTQNQASKMGASVEYMVALANEAGIDPWFTMPWNADEDYQRRFATYVRDNLAPGRKAYVEMSNEVWNWSFPVTTQAKNEGLSMGLATNEAEALLRRYAQKSTWMHKIWSQVFASDMKRLVRVIATQNANPWAAEQVLKFEDTAQNFDALATAPYFGGGTFSGSRAAITDLTNIFTFLDADIDAVLAKAAQNKAVATRYGKRYIAYEGGQHVVHASNVELVRSINRDPRMYTLYQRYLATWKAQIGDAMTLYNNTGPVSQWGAWGLREYAGQPIAETPKL</sequence>
<dbReference type="AlphaFoldDB" id="A0A239L8P0"/>
<protein>
    <submittedName>
        <fullName evidence="1">Uncharacterized protein</fullName>
    </submittedName>
</protein>
<dbReference type="EMBL" id="FZOS01000085">
    <property type="protein sequence ID" value="SNT26039.1"/>
    <property type="molecule type" value="Genomic_DNA"/>
</dbReference>
<accession>A0A239L8P0</accession>
<dbReference type="RefSeq" id="WP_089221480.1">
    <property type="nucleotide sequence ID" value="NZ_FZOS01000085.1"/>
</dbReference>
<organism evidence="1 2">
    <name type="scientific">Edaphosphingomonas laterariae</name>
    <dbReference type="NCBI Taxonomy" id="861865"/>
    <lineage>
        <taxon>Bacteria</taxon>
        <taxon>Pseudomonadati</taxon>
        <taxon>Pseudomonadota</taxon>
        <taxon>Alphaproteobacteria</taxon>
        <taxon>Sphingomonadales</taxon>
        <taxon>Rhizorhabdaceae</taxon>
        <taxon>Edaphosphingomonas</taxon>
    </lineage>
</organism>
<reference evidence="2" key="1">
    <citation type="submission" date="2017-06" db="EMBL/GenBank/DDBJ databases">
        <authorList>
            <person name="Varghese N."/>
            <person name="Submissions S."/>
        </authorList>
    </citation>
    <scope>NUCLEOTIDE SEQUENCE [LARGE SCALE GENOMIC DNA]</scope>
    <source>
        <strain evidence="2">LNB2</strain>
    </source>
</reference>
<proteinExistence type="predicted"/>
<keyword evidence="2" id="KW-1185">Reference proteome</keyword>
<feature type="non-terminal residue" evidence="1">
    <location>
        <position position="1"/>
    </location>
</feature>
<evidence type="ECO:0000313" key="2">
    <source>
        <dbReference type="Proteomes" id="UP000198281"/>
    </source>
</evidence>
<dbReference type="Proteomes" id="UP000198281">
    <property type="component" value="Unassembled WGS sequence"/>
</dbReference>